<dbReference type="AlphaFoldDB" id="A0A9N7VSZ1"/>
<name>A0A9N7VSZ1_PLEPL</name>
<gene>
    <name evidence="1" type="ORF">PLEPLA_LOCUS45588</name>
</gene>
<dbReference type="EMBL" id="CADEAL010004356">
    <property type="protein sequence ID" value="CAB1457761.1"/>
    <property type="molecule type" value="Genomic_DNA"/>
</dbReference>
<protein>
    <submittedName>
        <fullName evidence="1">Uncharacterized protein</fullName>
    </submittedName>
</protein>
<keyword evidence="2" id="KW-1185">Reference proteome</keyword>
<organism evidence="1 2">
    <name type="scientific">Pleuronectes platessa</name>
    <name type="common">European plaice</name>
    <dbReference type="NCBI Taxonomy" id="8262"/>
    <lineage>
        <taxon>Eukaryota</taxon>
        <taxon>Metazoa</taxon>
        <taxon>Chordata</taxon>
        <taxon>Craniata</taxon>
        <taxon>Vertebrata</taxon>
        <taxon>Euteleostomi</taxon>
        <taxon>Actinopterygii</taxon>
        <taxon>Neopterygii</taxon>
        <taxon>Teleostei</taxon>
        <taxon>Neoteleostei</taxon>
        <taxon>Acanthomorphata</taxon>
        <taxon>Carangaria</taxon>
        <taxon>Pleuronectiformes</taxon>
        <taxon>Pleuronectoidei</taxon>
        <taxon>Pleuronectidae</taxon>
        <taxon>Pleuronectes</taxon>
    </lineage>
</organism>
<evidence type="ECO:0000313" key="2">
    <source>
        <dbReference type="Proteomes" id="UP001153269"/>
    </source>
</evidence>
<comment type="caution">
    <text evidence="1">The sequence shown here is derived from an EMBL/GenBank/DDBJ whole genome shotgun (WGS) entry which is preliminary data.</text>
</comment>
<accession>A0A9N7VSZ1</accession>
<evidence type="ECO:0000313" key="1">
    <source>
        <dbReference type="EMBL" id="CAB1457761.1"/>
    </source>
</evidence>
<reference evidence="1" key="1">
    <citation type="submission" date="2020-03" db="EMBL/GenBank/DDBJ databases">
        <authorList>
            <person name="Weist P."/>
        </authorList>
    </citation>
    <scope>NUCLEOTIDE SEQUENCE</scope>
</reference>
<sequence>MPREGQQEVSLVMGASGRLRETLCSFQRCGNVLFFFCHLLKQPGFHSAAQDTSSGSGVEPPARRLTAARRRCLGIWCDQPFPPPLGVWSQKCRNIRSLSKIIFLHSHGSGISPATVQLTMAHRALEPH</sequence>
<dbReference type="Proteomes" id="UP001153269">
    <property type="component" value="Unassembled WGS sequence"/>
</dbReference>
<proteinExistence type="predicted"/>